<dbReference type="EMBL" id="CP042261">
    <property type="protein sequence ID" value="QDY69709.1"/>
    <property type="molecule type" value="Genomic_DNA"/>
</dbReference>
<dbReference type="Proteomes" id="UP000318483">
    <property type="component" value="Chromosome"/>
</dbReference>
<dbReference type="KEGG" id="lit:FPZ52_08800"/>
<dbReference type="RefSeq" id="WP_146365086.1">
    <property type="nucleotide sequence ID" value="NZ_CP042261.1"/>
</dbReference>
<keyword evidence="3" id="KW-1185">Reference proteome</keyword>
<feature type="transmembrane region" description="Helical" evidence="1">
    <location>
        <begin position="147"/>
        <end position="167"/>
    </location>
</feature>
<name>A0A5B8I7V2_9RHOB</name>
<evidence type="ECO:0000313" key="3">
    <source>
        <dbReference type="Proteomes" id="UP000318483"/>
    </source>
</evidence>
<accession>A0A5B8I7V2</accession>
<sequence>MRYVKWVLIALPVLIVLGFLHYTLPRHDVVRIVESEVRRIELGNNTLFWGSAEPSAANAGNRDVKFISGIKPNGRTIVYRNEDTGWGWPPYFKINSADVQARAADLTSTAAAPQWVIVKRYGWRNQFFSIYPNVLSLKATDSPDPRIIPWFNIALLTGLAVLVLWIWRMLARFKRNRVDPVVADVADAFDHAEDGVSEARVKARGRWQRMREWWVETFQ</sequence>
<dbReference type="OrthoDB" id="5354324at2"/>
<keyword evidence="1" id="KW-1133">Transmembrane helix</keyword>
<gene>
    <name evidence="2" type="ORF">FPZ52_08800</name>
</gene>
<proteinExistence type="predicted"/>
<dbReference type="Pfam" id="PF07509">
    <property type="entry name" value="DUF1523"/>
    <property type="match status" value="1"/>
</dbReference>
<dbReference type="InterPro" id="IPR011088">
    <property type="entry name" value="Phage_phiNM3_A0EWY4"/>
</dbReference>
<keyword evidence="1" id="KW-0812">Transmembrane</keyword>
<evidence type="ECO:0000256" key="1">
    <source>
        <dbReference type="SAM" id="Phobius"/>
    </source>
</evidence>
<reference evidence="2 3" key="1">
    <citation type="submission" date="2019-07" db="EMBL/GenBank/DDBJ databases">
        <title>Litoreibacter alkalisoli sp. nov., isolated from saline-alkaline soil.</title>
        <authorList>
            <person name="Wang S."/>
            <person name="Xu L."/>
            <person name="Xing Y.-T."/>
            <person name="Sun J.-Q."/>
        </authorList>
    </citation>
    <scope>NUCLEOTIDE SEQUENCE [LARGE SCALE GENOMIC DNA]</scope>
    <source>
        <strain evidence="2 3">LN3S51</strain>
    </source>
</reference>
<keyword evidence="1" id="KW-0472">Membrane</keyword>
<organism evidence="2 3">
    <name type="scientific">Qingshengfaniella alkalisoli</name>
    <dbReference type="NCBI Taxonomy" id="2599296"/>
    <lineage>
        <taxon>Bacteria</taxon>
        <taxon>Pseudomonadati</taxon>
        <taxon>Pseudomonadota</taxon>
        <taxon>Alphaproteobacteria</taxon>
        <taxon>Rhodobacterales</taxon>
        <taxon>Paracoccaceae</taxon>
        <taxon>Qingshengfaniella</taxon>
    </lineage>
</organism>
<evidence type="ECO:0000313" key="2">
    <source>
        <dbReference type="EMBL" id="QDY69709.1"/>
    </source>
</evidence>
<dbReference type="AlphaFoldDB" id="A0A5B8I7V2"/>
<protein>
    <submittedName>
        <fullName evidence="2">DUF1523 family protein</fullName>
    </submittedName>
</protein>